<dbReference type="EC" id="4.1.1.112" evidence="10"/>
<sequence>MSSQPTTFATTDVSDAHPDGQVCDPVFQIFGGVVAFSGSIATLKVFEDNTLVKQAVEGPGEGRVLVVDGGGSTRCGLVGGNLAVSAATNGWAGIVVNGCIRDADELAAQPLGVRALAAMPRKSRRGLHSGQAGIPVVFAGAVFRDGEWLCADRDGIVVLPEAPAPG</sequence>
<dbReference type="EC" id="4.1.3.17" evidence="10"/>
<comment type="similarity">
    <text evidence="3 10">Belongs to the class II aldolase/RraA-like family.</text>
</comment>
<evidence type="ECO:0000313" key="11">
    <source>
        <dbReference type="EMBL" id="TYP90708.1"/>
    </source>
</evidence>
<comment type="caution">
    <text evidence="11">The sequence shown here is derived from an EMBL/GenBank/DDBJ whole genome shotgun (WGS) entry which is preliminary data.</text>
</comment>
<evidence type="ECO:0000256" key="6">
    <source>
        <dbReference type="ARBA" id="ARBA00023239"/>
    </source>
</evidence>
<feature type="binding site" evidence="9">
    <location>
        <position position="102"/>
    </location>
    <ligand>
        <name>Mg(2+)</name>
        <dbReference type="ChEBI" id="CHEBI:18420"/>
    </ligand>
</feature>
<dbReference type="Proteomes" id="UP000322499">
    <property type="component" value="Unassembled WGS sequence"/>
</dbReference>
<evidence type="ECO:0000256" key="4">
    <source>
        <dbReference type="ARBA" id="ARBA00011233"/>
    </source>
</evidence>
<dbReference type="Gene3D" id="3.50.30.40">
    <property type="entry name" value="Ribonuclease E inhibitor RraA/RraA-like"/>
    <property type="match status" value="1"/>
</dbReference>
<evidence type="ECO:0000256" key="2">
    <source>
        <dbReference type="ARBA" id="ARBA00001968"/>
    </source>
</evidence>
<dbReference type="PANTHER" id="PTHR33254:SF4">
    <property type="entry name" value="4-HYDROXY-4-METHYL-2-OXOGLUTARATE ALDOLASE 3-RELATED"/>
    <property type="match status" value="1"/>
</dbReference>
<keyword evidence="6 10" id="KW-0456">Lyase</keyword>
<evidence type="ECO:0000256" key="1">
    <source>
        <dbReference type="ARBA" id="ARBA00001342"/>
    </source>
</evidence>
<evidence type="ECO:0000256" key="7">
    <source>
        <dbReference type="ARBA" id="ARBA00025046"/>
    </source>
</evidence>
<feature type="binding site" evidence="9">
    <location>
        <position position="101"/>
    </location>
    <ligand>
        <name>substrate</name>
    </ligand>
</feature>
<dbReference type="AlphaFoldDB" id="A0A5S5D606"/>
<evidence type="ECO:0000256" key="5">
    <source>
        <dbReference type="ARBA" id="ARBA00022723"/>
    </source>
</evidence>
<dbReference type="InterPro" id="IPR036704">
    <property type="entry name" value="RraA/RraA-like_sf"/>
</dbReference>
<comment type="catalytic activity">
    <reaction evidence="8 10">
        <text>oxaloacetate + H(+) = pyruvate + CO2</text>
        <dbReference type="Rhea" id="RHEA:15641"/>
        <dbReference type="ChEBI" id="CHEBI:15361"/>
        <dbReference type="ChEBI" id="CHEBI:15378"/>
        <dbReference type="ChEBI" id="CHEBI:16452"/>
        <dbReference type="ChEBI" id="CHEBI:16526"/>
        <dbReference type="EC" id="4.1.1.112"/>
    </reaction>
</comment>
<comment type="subunit">
    <text evidence="4 10">Homotrimer.</text>
</comment>
<dbReference type="SUPFAM" id="SSF89562">
    <property type="entry name" value="RraA-like"/>
    <property type="match status" value="1"/>
</dbReference>
<dbReference type="Pfam" id="PF03737">
    <property type="entry name" value="RraA-like"/>
    <property type="match status" value="1"/>
</dbReference>
<dbReference type="NCBIfam" id="TIGR01935">
    <property type="entry name" value="NOT-MenG"/>
    <property type="match status" value="1"/>
</dbReference>
<name>A0A5S5D606_9ACTN</name>
<comment type="cofactor">
    <cofactor evidence="9">
        <name>Mg(2+)</name>
        <dbReference type="ChEBI" id="CHEBI:18420"/>
    </cofactor>
</comment>
<keyword evidence="12" id="KW-1185">Reference proteome</keyword>
<evidence type="ECO:0000313" key="12">
    <source>
        <dbReference type="Proteomes" id="UP000322499"/>
    </source>
</evidence>
<gene>
    <name evidence="11" type="ORF">BD833_101426</name>
</gene>
<dbReference type="RefSeq" id="WP_166531450.1">
    <property type="nucleotide sequence ID" value="NZ_VNHW01000001.1"/>
</dbReference>
<comment type="catalytic activity">
    <reaction evidence="1 10">
        <text>4-hydroxy-4-methyl-2-oxoglutarate = 2 pyruvate</text>
        <dbReference type="Rhea" id="RHEA:22748"/>
        <dbReference type="ChEBI" id="CHEBI:15361"/>
        <dbReference type="ChEBI" id="CHEBI:58276"/>
        <dbReference type="EC" id="4.1.3.17"/>
    </reaction>
</comment>
<dbReference type="GO" id="GO:0046872">
    <property type="term" value="F:metal ion binding"/>
    <property type="evidence" value="ECO:0007669"/>
    <property type="project" value="UniProtKB-KW"/>
</dbReference>
<organism evidence="11 12">
    <name type="scientific">Blastococcus xanthinilyticus</name>
    <dbReference type="NCBI Taxonomy" id="1564164"/>
    <lineage>
        <taxon>Bacteria</taxon>
        <taxon>Bacillati</taxon>
        <taxon>Actinomycetota</taxon>
        <taxon>Actinomycetes</taxon>
        <taxon>Geodermatophilales</taxon>
        <taxon>Geodermatophilaceae</taxon>
        <taxon>Blastococcus</taxon>
    </lineage>
</organism>
<dbReference type="PANTHER" id="PTHR33254">
    <property type="entry name" value="4-HYDROXY-4-METHYL-2-OXOGLUTARATE ALDOLASE 3-RELATED"/>
    <property type="match status" value="1"/>
</dbReference>
<dbReference type="InterPro" id="IPR010203">
    <property type="entry name" value="RraA"/>
</dbReference>
<evidence type="ECO:0000256" key="3">
    <source>
        <dbReference type="ARBA" id="ARBA00008621"/>
    </source>
</evidence>
<dbReference type="NCBIfam" id="NF006875">
    <property type="entry name" value="PRK09372.1"/>
    <property type="match status" value="1"/>
</dbReference>
<feature type="binding site" evidence="9">
    <location>
        <begin position="79"/>
        <end position="82"/>
    </location>
    <ligand>
        <name>substrate</name>
    </ligand>
</feature>
<evidence type="ECO:0000256" key="9">
    <source>
        <dbReference type="PIRSR" id="PIRSR605493-1"/>
    </source>
</evidence>
<dbReference type="GO" id="GO:0008948">
    <property type="term" value="F:oxaloacetate decarboxylase activity"/>
    <property type="evidence" value="ECO:0007669"/>
    <property type="project" value="UniProtKB-EC"/>
</dbReference>
<dbReference type="InterPro" id="IPR005493">
    <property type="entry name" value="RraA/RraA-like"/>
</dbReference>
<protein>
    <recommendedName>
        <fullName evidence="10">4-hydroxy-4-methyl-2-oxoglutarate aldolase</fullName>
        <shortName evidence="10">HMG aldolase</shortName>
        <ecNumber evidence="10">4.1.1.112</ecNumber>
        <ecNumber evidence="10">4.1.3.17</ecNumber>
    </recommendedName>
    <alternativeName>
        <fullName evidence="10">Oxaloacetate decarboxylase</fullName>
    </alternativeName>
</protein>
<evidence type="ECO:0000256" key="8">
    <source>
        <dbReference type="ARBA" id="ARBA00047973"/>
    </source>
</evidence>
<dbReference type="GO" id="GO:0047443">
    <property type="term" value="F:4-hydroxy-4-methyl-2-oxoglutarate aldolase activity"/>
    <property type="evidence" value="ECO:0007669"/>
    <property type="project" value="UniProtKB-EC"/>
</dbReference>
<dbReference type="GO" id="GO:0051252">
    <property type="term" value="P:regulation of RNA metabolic process"/>
    <property type="evidence" value="ECO:0007669"/>
    <property type="project" value="InterPro"/>
</dbReference>
<dbReference type="GO" id="GO:0008428">
    <property type="term" value="F:ribonuclease inhibitor activity"/>
    <property type="evidence" value="ECO:0007669"/>
    <property type="project" value="InterPro"/>
</dbReference>
<comment type="function">
    <text evidence="7 10">Catalyzes the aldol cleavage of 4-hydroxy-4-methyl-2-oxoglutarate (HMG) into 2 molecules of pyruvate. Also contains a secondary oxaloacetate (OAA) decarboxylase activity due to the common pyruvate enolate transition state formed following C-C bond cleavage in the retro-aldol and decarboxylation reactions.</text>
</comment>
<dbReference type="CDD" id="cd16841">
    <property type="entry name" value="RraA_family"/>
    <property type="match status" value="1"/>
</dbReference>
<keyword evidence="9" id="KW-0460">Magnesium</keyword>
<reference evidence="11 12" key="1">
    <citation type="submission" date="2019-07" db="EMBL/GenBank/DDBJ databases">
        <title>Genomic Encyclopedia of Archaeal and Bacterial Type Strains, Phase II (KMG-II): from individual species to whole genera.</title>
        <authorList>
            <person name="Goeker M."/>
        </authorList>
    </citation>
    <scope>NUCLEOTIDE SEQUENCE [LARGE SCALE GENOMIC DNA]</scope>
    <source>
        <strain evidence="11 12">DSM 46842</strain>
    </source>
</reference>
<dbReference type="EMBL" id="VNHW01000001">
    <property type="protein sequence ID" value="TYP90708.1"/>
    <property type="molecule type" value="Genomic_DNA"/>
</dbReference>
<evidence type="ECO:0000256" key="10">
    <source>
        <dbReference type="RuleBase" id="RU004338"/>
    </source>
</evidence>
<keyword evidence="5 9" id="KW-0479">Metal-binding</keyword>
<comment type="cofactor">
    <cofactor evidence="2 10">
        <name>a divalent metal cation</name>
        <dbReference type="ChEBI" id="CHEBI:60240"/>
    </cofactor>
</comment>
<proteinExistence type="inferred from homology"/>
<accession>A0A5S5D606</accession>